<comment type="similarity">
    <text evidence="2">Belongs to the major facilitator superfamily. EmrB family.</text>
</comment>
<keyword evidence="3" id="KW-0813">Transport</keyword>
<evidence type="ECO:0000256" key="7">
    <source>
        <dbReference type="ARBA" id="ARBA00023136"/>
    </source>
</evidence>
<keyword evidence="6 8" id="KW-1133">Transmembrane helix</keyword>
<dbReference type="InterPro" id="IPR036259">
    <property type="entry name" value="MFS_trans_sf"/>
</dbReference>
<feature type="transmembrane region" description="Helical" evidence="8">
    <location>
        <begin position="169"/>
        <end position="191"/>
    </location>
</feature>
<name>A0A212J2H4_9PROT</name>
<dbReference type="InterPro" id="IPR011701">
    <property type="entry name" value="MFS"/>
</dbReference>
<evidence type="ECO:0000256" key="2">
    <source>
        <dbReference type="ARBA" id="ARBA00008537"/>
    </source>
</evidence>
<feature type="transmembrane region" description="Helical" evidence="8">
    <location>
        <begin position="371"/>
        <end position="392"/>
    </location>
</feature>
<dbReference type="Gene3D" id="1.20.1250.20">
    <property type="entry name" value="MFS general substrate transporter like domains"/>
    <property type="match status" value="1"/>
</dbReference>
<evidence type="ECO:0000256" key="3">
    <source>
        <dbReference type="ARBA" id="ARBA00022448"/>
    </source>
</evidence>
<feature type="transmembrane region" description="Helical" evidence="8">
    <location>
        <begin position="339"/>
        <end position="359"/>
    </location>
</feature>
<feature type="transmembrane region" description="Helical" evidence="8">
    <location>
        <begin position="235"/>
        <end position="253"/>
    </location>
</feature>
<evidence type="ECO:0000256" key="6">
    <source>
        <dbReference type="ARBA" id="ARBA00022989"/>
    </source>
</evidence>
<feature type="transmembrane region" description="Helical" evidence="8">
    <location>
        <begin position="141"/>
        <end position="163"/>
    </location>
</feature>
<keyword evidence="7 8" id="KW-0472">Membrane</keyword>
<evidence type="ECO:0000256" key="4">
    <source>
        <dbReference type="ARBA" id="ARBA00022475"/>
    </source>
</evidence>
<feature type="transmembrane region" description="Helical" evidence="8">
    <location>
        <begin position="55"/>
        <end position="75"/>
    </location>
</feature>
<feature type="transmembrane region" description="Helical" evidence="8">
    <location>
        <begin position="108"/>
        <end position="129"/>
    </location>
</feature>
<accession>A0A212J2H4</accession>
<dbReference type="PANTHER" id="PTHR42718">
    <property type="entry name" value="MAJOR FACILITATOR SUPERFAMILY MULTIDRUG TRANSPORTER MFSC"/>
    <property type="match status" value="1"/>
</dbReference>
<evidence type="ECO:0000256" key="5">
    <source>
        <dbReference type="ARBA" id="ARBA00022692"/>
    </source>
</evidence>
<dbReference type="GO" id="GO:0022857">
    <property type="term" value="F:transmembrane transporter activity"/>
    <property type="evidence" value="ECO:0007669"/>
    <property type="project" value="InterPro"/>
</dbReference>
<evidence type="ECO:0000256" key="1">
    <source>
        <dbReference type="ARBA" id="ARBA00004651"/>
    </source>
</evidence>
<feature type="transmembrane region" description="Helical" evidence="8">
    <location>
        <begin position="273"/>
        <end position="294"/>
    </location>
</feature>
<dbReference type="Gene3D" id="1.20.1720.10">
    <property type="entry name" value="Multidrug resistance protein D"/>
    <property type="match status" value="1"/>
</dbReference>
<dbReference type="PROSITE" id="PS50850">
    <property type="entry name" value="MFS"/>
    <property type="match status" value="1"/>
</dbReference>
<feature type="transmembrane region" description="Helical" evidence="8">
    <location>
        <begin position="484"/>
        <end position="506"/>
    </location>
</feature>
<keyword evidence="4" id="KW-1003">Cell membrane</keyword>
<feature type="transmembrane region" description="Helical" evidence="8">
    <location>
        <begin position="82"/>
        <end position="102"/>
    </location>
</feature>
<evidence type="ECO:0000259" key="9">
    <source>
        <dbReference type="PROSITE" id="PS50850"/>
    </source>
</evidence>
<evidence type="ECO:0000256" key="8">
    <source>
        <dbReference type="SAM" id="Phobius"/>
    </source>
</evidence>
<evidence type="ECO:0000313" key="10">
    <source>
        <dbReference type="EMBL" id="SBV93641.1"/>
    </source>
</evidence>
<gene>
    <name evidence="10" type="primary">emrB</name>
    <name evidence="10" type="ORF">KL86APRO_10410</name>
</gene>
<dbReference type="InterPro" id="IPR020846">
    <property type="entry name" value="MFS_dom"/>
</dbReference>
<feature type="transmembrane region" description="Helical" evidence="8">
    <location>
        <begin position="14"/>
        <end position="35"/>
    </location>
</feature>
<feature type="transmembrane region" description="Helical" evidence="8">
    <location>
        <begin position="306"/>
        <end position="327"/>
    </location>
</feature>
<comment type="subcellular location">
    <subcellularLocation>
        <location evidence="1">Cell membrane</location>
        <topology evidence="1">Multi-pass membrane protein</topology>
    </subcellularLocation>
</comment>
<dbReference type="GO" id="GO:0005886">
    <property type="term" value="C:plasma membrane"/>
    <property type="evidence" value="ECO:0007669"/>
    <property type="project" value="UniProtKB-SubCell"/>
</dbReference>
<sequence>MAETPDKERLEPRLLIGFLAMVVGMFMAILDIQIVAASLSEIQAGLAASADEIVWVQNAYLIAEVVMIPLSGYISRALGMRITFVASAAGFTVASLACAFAQNMGQMIVLRVIQGFIGGAMIPTVFAAAYTLMPRSRQASITVMIGLVATLAPTVGPTLGGWLTETFSWHWLFLVNVVPGVIVTALVWSFVHGDHPQFDLIRRLDVVGLVLMAAFLGCLDFVLEDGQRNDWFADDAIFTCAVIAAVAGVGFFWRTLTAENPIVDLRAFADRNFATGCMFSFILGIALYGLVYLQPQYLARVRGLNAMQIGVVMLVTGASQFLSAPIVGGISRKVDPRVLLCLGFGCLAVSNFLLTGLTAEWDFNEFVVPQILRGIGYMFTIIPANVLALGTLPPERVKNASGLYNLMRNLGGAFGLAGINTLLEHRTNFHWARVGEAIDPTRPEVQAAFRGLSQRFAEFPGIDPTAAAARTLGRMVMREATVMSFLDVFWAMAWISLAAIGVVLLARKPQAAPQPGGDH</sequence>
<protein>
    <submittedName>
        <fullName evidence="10">Major facilitator superfamily permease</fullName>
    </submittedName>
</protein>
<keyword evidence="5 8" id="KW-0812">Transmembrane</keyword>
<dbReference type="PANTHER" id="PTHR42718:SF9">
    <property type="entry name" value="MAJOR FACILITATOR SUPERFAMILY MULTIDRUG TRANSPORTER MFSC"/>
    <property type="match status" value="1"/>
</dbReference>
<reference evidence="10" key="1">
    <citation type="submission" date="2016-04" db="EMBL/GenBank/DDBJ databases">
        <authorList>
            <person name="Evans L.H."/>
            <person name="Alamgir A."/>
            <person name="Owens N."/>
            <person name="Weber N.D."/>
            <person name="Virtaneva K."/>
            <person name="Barbian K."/>
            <person name="Babar A."/>
            <person name="Rosenke K."/>
        </authorList>
    </citation>
    <scope>NUCLEOTIDE SEQUENCE</scope>
    <source>
        <strain evidence="10">86</strain>
    </source>
</reference>
<dbReference type="InterPro" id="IPR004638">
    <property type="entry name" value="EmrB-like"/>
</dbReference>
<proteinExistence type="inferred from homology"/>
<dbReference type="EMBL" id="FLUO01000001">
    <property type="protein sequence ID" value="SBV93641.1"/>
    <property type="molecule type" value="Genomic_DNA"/>
</dbReference>
<dbReference type="NCBIfam" id="TIGR00711">
    <property type="entry name" value="efflux_EmrB"/>
    <property type="match status" value="1"/>
</dbReference>
<dbReference type="CDD" id="cd17503">
    <property type="entry name" value="MFS_LmrB_MDR_like"/>
    <property type="match status" value="1"/>
</dbReference>
<dbReference type="AlphaFoldDB" id="A0A212J2H4"/>
<dbReference type="Pfam" id="PF07690">
    <property type="entry name" value="MFS_1"/>
    <property type="match status" value="1"/>
</dbReference>
<organism evidence="10">
    <name type="scientific">uncultured Alphaproteobacteria bacterium</name>
    <dbReference type="NCBI Taxonomy" id="91750"/>
    <lineage>
        <taxon>Bacteria</taxon>
        <taxon>Pseudomonadati</taxon>
        <taxon>Pseudomonadota</taxon>
        <taxon>Alphaproteobacteria</taxon>
        <taxon>environmental samples</taxon>
    </lineage>
</organism>
<dbReference type="SUPFAM" id="SSF103473">
    <property type="entry name" value="MFS general substrate transporter"/>
    <property type="match status" value="1"/>
</dbReference>
<feature type="transmembrane region" description="Helical" evidence="8">
    <location>
        <begin position="203"/>
        <end position="223"/>
    </location>
</feature>
<feature type="domain" description="Major facilitator superfamily (MFS) profile" evidence="9">
    <location>
        <begin position="17"/>
        <end position="511"/>
    </location>
</feature>